<reference evidence="3 4" key="1">
    <citation type="submission" date="2014-03" db="EMBL/GenBank/DDBJ databases">
        <title>Genomics of Bifidobacteria.</title>
        <authorList>
            <person name="Ventura M."/>
            <person name="Milani C."/>
            <person name="Lugli G.A."/>
        </authorList>
    </citation>
    <scope>NUCLEOTIDE SEQUENCE [LARGE SCALE GENOMIC DNA]</scope>
    <source>
        <strain evidence="3 4">LMG 21395</strain>
    </source>
</reference>
<evidence type="ECO:0000313" key="3">
    <source>
        <dbReference type="EMBL" id="KFJ01514.1"/>
    </source>
</evidence>
<feature type="compositionally biased region" description="Low complexity" evidence="1">
    <location>
        <begin position="128"/>
        <end position="159"/>
    </location>
</feature>
<organism evidence="3 4">
    <name type="scientific">Bifidobacterium thermacidophilum subsp. thermacidophilum</name>
    <dbReference type="NCBI Taxonomy" id="79262"/>
    <lineage>
        <taxon>Bacteria</taxon>
        <taxon>Bacillati</taxon>
        <taxon>Actinomycetota</taxon>
        <taxon>Actinomycetes</taxon>
        <taxon>Bifidobacteriales</taxon>
        <taxon>Bifidobacteriaceae</taxon>
        <taxon>Bifidobacterium</taxon>
    </lineage>
</organism>
<dbReference type="Proteomes" id="UP000029003">
    <property type="component" value="Unassembled WGS sequence"/>
</dbReference>
<dbReference type="Pfam" id="PF20070">
    <property type="entry name" value="DUF6466"/>
    <property type="match status" value="1"/>
</dbReference>
<comment type="caution">
    <text evidence="3">The sequence shown here is derived from an EMBL/GenBank/DDBJ whole genome shotgun (WGS) entry which is preliminary data.</text>
</comment>
<name>A0A087E163_9BIFI</name>
<evidence type="ECO:0008006" key="5">
    <source>
        <dbReference type="Google" id="ProtNLM"/>
    </source>
</evidence>
<feature type="compositionally biased region" description="Low complexity" evidence="1">
    <location>
        <begin position="179"/>
        <end position="202"/>
    </location>
</feature>
<protein>
    <recommendedName>
        <fullName evidence="5">Cell surface elastin binding protein EbpS</fullName>
    </recommendedName>
</protein>
<dbReference type="OrthoDB" id="3234267at2"/>
<keyword evidence="2" id="KW-1133">Transmembrane helix</keyword>
<proteinExistence type="predicted"/>
<accession>A0A087E163</accession>
<evidence type="ECO:0000313" key="4">
    <source>
        <dbReference type="Proteomes" id="UP000029003"/>
    </source>
</evidence>
<feature type="region of interest" description="Disordered" evidence="1">
    <location>
        <begin position="128"/>
        <end position="202"/>
    </location>
</feature>
<feature type="compositionally biased region" description="Polar residues" evidence="1">
    <location>
        <begin position="166"/>
        <end position="178"/>
    </location>
</feature>
<dbReference type="AlphaFoldDB" id="A0A087E163"/>
<evidence type="ECO:0000256" key="1">
    <source>
        <dbReference type="SAM" id="MobiDB-lite"/>
    </source>
</evidence>
<gene>
    <name evidence="3" type="ORF">THER5_1404</name>
</gene>
<dbReference type="EMBL" id="JGZT01000008">
    <property type="protein sequence ID" value="KFJ01514.1"/>
    <property type="molecule type" value="Genomic_DNA"/>
</dbReference>
<dbReference type="RefSeq" id="WP_029577123.1">
    <property type="nucleotide sequence ID" value="NZ_JGZT01000008.1"/>
</dbReference>
<dbReference type="InterPro" id="IPR046314">
    <property type="entry name" value="DUF6466"/>
</dbReference>
<feature type="transmembrane region" description="Helical" evidence="2">
    <location>
        <begin position="24"/>
        <end position="46"/>
    </location>
</feature>
<keyword evidence="2" id="KW-0472">Membrane</keyword>
<sequence>MTATNGTSNSLPKPPVTGTKRAALAVRIALVVFACLALILALVAAANLQAQSSYNQATASLKADLAASAKATADWSTLAARQEQTDDQFAEAATWNAVLLPELKQLIAANSATSRTLTKRIAAELKQQQGAASSSSADSGDGSAQQPSASSSPSPSQDGLNDEQRQQVQDLLKSNQSASPSPSTSSTTGTTTPTPSGSVKPW</sequence>
<evidence type="ECO:0000256" key="2">
    <source>
        <dbReference type="SAM" id="Phobius"/>
    </source>
</evidence>
<keyword evidence="2" id="KW-0812">Transmembrane</keyword>